<evidence type="ECO:0000256" key="3">
    <source>
        <dbReference type="ARBA" id="ARBA00023136"/>
    </source>
</evidence>
<dbReference type="GO" id="GO:0016020">
    <property type="term" value="C:membrane"/>
    <property type="evidence" value="ECO:0007669"/>
    <property type="project" value="UniProtKB-SubCell"/>
</dbReference>
<dbReference type="InterPro" id="IPR018108">
    <property type="entry name" value="MCP_transmembrane"/>
</dbReference>
<keyword evidence="2 4" id="KW-0812">Transmembrane</keyword>
<reference evidence="6 7" key="1">
    <citation type="submission" date="2022-07" db="EMBL/GenBank/DDBJ databases">
        <title>Genome-wide signatures of adaptation to extreme environments.</title>
        <authorList>
            <person name="Cho C.H."/>
            <person name="Yoon H.S."/>
        </authorList>
    </citation>
    <scope>NUCLEOTIDE SEQUENCE [LARGE SCALE GENOMIC DNA]</scope>
    <source>
        <strain evidence="6 7">DBV 063 E5</strain>
    </source>
</reference>
<dbReference type="PANTHER" id="PTHR46982">
    <property type="entry name" value="CITRATE/OXOGLUTARATE CARRIER PROTEIN"/>
    <property type="match status" value="1"/>
</dbReference>
<dbReference type="Pfam" id="PF00153">
    <property type="entry name" value="Mito_carr"/>
    <property type="match status" value="3"/>
</dbReference>
<comment type="subcellular location">
    <subcellularLocation>
        <location evidence="1">Membrane</location>
        <topology evidence="1">Multi-pass membrane protein</topology>
    </subcellularLocation>
</comment>
<keyword evidence="7" id="KW-1185">Reference proteome</keyword>
<dbReference type="SUPFAM" id="SSF103506">
    <property type="entry name" value="Mitochondrial carrier"/>
    <property type="match status" value="1"/>
</dbReference>
<evidence type="ECO:0000256" key="5">
    <source>
        <dbReference type="RuleBase" id="RU000488"/>
    </source>
</evidence>
<comment type="caution">
    <text evidence="6">The sequence shown here is derived from an EMBL/GenBank/DDBJ whole genome shotgun (WGS) entry which is preliminary data.</text>
</comment>
<proteinExistence type="inferred from homology"/>
<dbReference type="EMBL" id="JANCYW010000005">
    <property type="protein sequence ID" value="KAK4535691.1"/>
    <property type="molecule type" value="Genomic_DNA"/>
</dbReference>
<feature type="repeat" description="Solcar" evidence="4">
    <location>
        <begin position="127"/>
        <end position="220"/>
    </location>
</feature>
<evidence type="ECO:0000313" key="7">
    <source>
        <dbReference type="Proteomes" id="UP001301350"/>
    </source>
</evidence>
<feature type="repeat" description="Solcar" evidence="4">
    <location>
        <begin position="37"/>
        <end position="119"/>
    </location>
</feature>
<protein>
    <submittedName>
        <fullName evidence="6">Uncharacterized protein</fullName>
    </submittedName>
</protein>
<dbReference type="GO" id="GO:0005739">
    <property type="term" value="C:mitochondrion"/>
    <property type="evidence" value="ECO:0007669"/>
    <property type="project" value="TreeGrafter"/>
</dbReference>
<evidence type="ECO:0000313" key="6">
    <source>
        <dbReference type="EMBL" id="KAK4535691.1"/>
    </source>
</evidence>
<dbReference type="GO" id="GO:0015742">
    <property type="term" value="P:alpha-ketoglutarate transport"/>
    <property type="evidence" value="ECO:0007669"/>
    <property type="project" value="TreeGrafter"/>
</dbReference>
<evidence type="ECO:0000256" key="1">
    <source>
        <dbReference type="ARBA" id="ARBA00004141"/>
    </source>
</evidence>
<keyword evidence="5" id="KW-0813">Transport</keyword>
<feature type="repeat" description="Solcar" evidence="4">
    <location>
        <begin position="230"/>
        <end position="320"/>
    </location>
</feature>
<comment type="similarity">
    <text evidence="5">Belongs to the mitochondrial carrier (TC 2.A.29) family.</text>
</comment>
<sequence length="334" mass="36104">MGNDTTAHAAALSGGTDAATKMGRPVQQAGVAVRKPVDFVNVGIGAGLQLFEVTTLGQPFEVIKTHLAANRNDSLRDAIRKLYARGGLPAFWTGLIPWAWIEASTKGGVLMLAQSEVAYYAQAAGGMSPGWASAAGGMAGGICQAYTTMGFCTFMKTVEVTRTRAQPGSGTADLSTWQVARNVIQREGIIGLYKGANAVALRQLTNWGSRFGLSRATEWLFKRDDPQRSLSTVERLASSVVGGALACWNQPVEVVRVEMQSAMKREDWPADKRVNMWNVARWIYRRNGILGFYRGVTPRIGLSVYLTCVMVFGGDELKAWVAARRQAAHTSPSV</sequence>
<dbReference type="InterPro" id="IPR053017">
    <property type="entry name" value="Mito_Cit/Oxoglu_Carrier"/>
</dbReference>
<evidence type="ECO:0000256" key="4">
    <source>
        <dbReference type="PROSITE-ProRule" id="PRU00282"/>
    </source>
</evidence>
<name>A0AAV9IUD9_CYACA</name>
<dbReference type="InterPro" id="IPR023395">
    <property type="entry name" value="MCP_dom_sf"/>
</dbReference>
<keyword evidence="3 4" id="KW-0472">Membrane</keyword>
<dbReference type="PROSITE" id="PS50920">
    <property type="entry name" value="SOLCAR"/>
    <property type="match status" value="3"/>
</dbReference>
<dbReference type="Proteomes" id="UP001301350">
    <property type="component" value="Unassembled WGS sequence"/>
</dbReference>
<dbReference type="Gene3D" id="1.50.40.10">
    <property type="entry name" value="Mitochondrial carrier domain"/>
    <property type="match status" value="1"/>
</dbReference>
<organism evidence="6 7">
    <name type="scientific">Cyanidium caldarium</name>
    <name type="common">Red alga</name>
    <dbReference type="NCBI Taxonomy" id="2771"/>
    <lineage>
        <taxon>Eukaryota</taxon>
        <taxon>Rhodophyta</taxon>
        <taxon>Bangiophyceae</taxon>
        <taxon>Cyanidiales</taxon>
        <taxon>Cyanidiaceae</taxon>
        <taxon>Cyanidium</taxon>
    </lineage>
</organism>
<gene>
    <name evidence="6" type="ORF">CDCA_CDCA05G1716</name>
</gene>
<dbReference type="AlphaFoldDB" id="A0AAV9IUD9"/>
<dbReference type="GO" id="GO:0006843">
    <property type="term" value="P:mitochondrial citrate transmembrane transport"/>
    <property type="evidence" value="ECO:0007669"/>
    <property type="project" value="TreeGrafter"/>
</dbReference>
<accession>A0AAV9IUD9</accession>
<evidence type="ECO:0000256" key="2">
    <source>
        <dbReference type="ARBA" id="ARBA00022692"/>
    </source>
</evidence>
<dbReference type="PANTHER" id="PTHR46982:SF1">
    <property type="entry name" value="CITRATE_OXOGLUTARATE CARRIER PROTEIN"/>
    <property type="match status" value="1"/>
</dbReference>
<dbReference type="GO" id="GO:0005371">
    <property type="term" value="F:tricarboxylate secondary active transmembrane transporter activity"/>
    <property type="evidence" value="ECO:0007669"/>
    <property type="project" value="TreeGrafter"/>
</dbReference>